<dbReference type="SMR" id="Q1CWM7"/>
<evidence type="ECO:0000313" key="2">
    <source>
        <dbReference type="Proteomes" id="UP000002402"/>
    </source>
</evidence>
<name>Q1CWM7_MYXXD</name>
<keyword evidence="1" id="KW-0238">DNA-binding</keyword>
<keyword evidence="2" id="KW-1185">Reference proteome</keyword>
<reference evidence="1 2" key="1">
    <citation type="journal article" date="2006" name="Proc. Natl. Acad. Sci. U.S.A.">
        <title>Evolution of sensory complexity recorded in a myxobacterial genome.</title>
        <authorList>
            <person name="Goldman B.S."/>
            <person name="Nierman W.C."/>
            <person name="Kaiser D."/>
            <person name="Slater S.C."/>
            <person name="Durkin A.S."/>
            <person name="Eisen J.A."/>
            <person name="Ronning C.M."/>
            <person name="Barbazuk W.B."/>
            <person name="Blanchard M."/>
            <person name="Field C."/>
            <person name="Halling C."/>
            <person name="Hinkle G."/>
            <person name="Iartchuk O."/>
            <person name="Kim H.S."/>
            <person name="Mackenzie C."/>
            <person name="Madupu R."/>
            <person name="Miller N."/>
            <person name="Shvartsbeyn A."/>
            <person name="Sullivan S.A."/>
            <person name="Vaudin M."/>
            <person name="Wiegand R."/>
            <person name="Kaplan H.B."/>
        </authorList>
    </citation>
    <scope>NUCLEOTIDE SEQUENCE [LARGE SCALE GENOMIC DNA]</scope>
    <source>
        <strain evidence="2">DK1622</strain>
    </source>
</reference>
<accession>Q1CWM7</accession>
<gene>
    <name evidence="1" type="ordered locus">MXAN_7083</name>
</gene>
<dbReference type="GO" id="GO:0003677">
    <property type="term" value="F:DNA binding"/>
    <property type="evidence" value="ECO:0007669"/>
    <property type="project" value="UniProtKB-KW"/>
</dbReference>
<dbReference type="KEGG" id="mxa:MXAN_7083"/>
<dbReference type="InterPro" id="IPR036388">
    <property type="entry name" value="WH-like_DNA-bd_sf"/>
</dbReference>
<dbReference type="AlphaFoldDB" id="Q1CWM7"/>
<dbReference type="EMBL" id="CP000113">
    <property type="protein sequence ID" value="ABF87735.1"/>
    <property type="molecule type" value="Genomic_DNA"/>
</dbReference>
<dbReference type="EnsemblBacteria" id="ABF87735">
    <property type="protein sequence ID" value="ABF87735"/>
    <property type="gene ID" value="MXAN_7083"/>
</dbReference>
<sequence>MRRSEDRESARAFVLEIPGRGCGLIATGTHHLMRTDSALPEEILETVLRSMDTAAAGRLRSAPEAPRALALALREAASLQCAAPEPLVFARHLGERLSEAEDPVVALERLHARDLALALACAQGTPGAADLFEAQVLRKLHGSLARFHSSPTFVDEVLQALRGNLLMPRPDSPPRLLGYAGVGSLLHWVNISAVRLALRMRKAQGQEARVDAEMLAADPAQGGLELGLVREEARSHVRAAFVQAVASLDDEDRELLRLHFVEHLSLARMGELYGVHKSTLSRRLSGVKALLETRTHEGLTERLSLSQEELDSMMRAVHGRLDVSLSGLLAAKE</sequence>
<proteinExistence type="predicted"/>
<dbReference type="Proteomes" id="UP000002402">
    <property type="component" value="Chromosome"/>
</dbReference>
<dbReference type="eggNOG" id="COG1595">
    <property type="taxonomic scope" value="Bacteria"/>
</dbReference>
<dbReference type="InterPro" id="IPR013324">
    <property type="entry name" value="RNA_pol_sigma_r3/r4-like"/>
</dbReference>
<protein>
    <submittedName>
        <fullName evidence="1">DNA-binding regulatory protein</fullName>
    </submittedName>
</protein>
<dbReference type="Gene3D" id="1.10.10.10">
    <property type="entry name" value="Winged helix-like DNA-binding domain superfamily/Winged helix DNA-binding domain"/>
    <property type="match status" value="1"/>
</dbReference>
<dbReference type="NCBIfam" id="TIGR03001">
    <property type="entry name" value="Sig-70_gmx1"/>
    <property type="match status" value="1"/>
</dbReference>
<dbReference type="STRING" id="246197.MXAN_7083"/>
<dbReference type="InterPro" id="IPR011745">
    <property type="entry name" value="RNA_pol_sigma70_MYXXA"/>
</dbReference>
<organism evidence="1 2">
    <name type="scientific">Myxococcus xanthus (strain DK1622)</name>
    <dbReference type="NCBI Taxonomy" id="246197"/>
    <lineage>
        <taxon>Bacteria</taxon>
        <taxon>Pseudomonadati</taxon>
        <taxon>Myxococcota</taxon>
        <taxon>Myxococcia</taxon>
        <taxon>Myxococcales</taxon>
        <taxon>Cystobacterineae</taxon>
        <taxon>Myxococcaceae</taxon>
        <taxon>Myxococcus</taxon>
    </lineage>
</organism>
<dbReference type="HOGENOM" id="CLU_080971_0_0_7"/>
<evidence type="ECO:0000313" key="1">
    <source>
        <dbReference type="EMBL" id="ABF87735.1"/>
    </source>
</evidence>
<dbReference type="SUPFAM" id="SSF88659">
    <property type="entry name" value="Sigma3 and sigma4 domains of RNA polymerase sigma factors"/>
    <property type="match status" value="1"/>
</dbReference>